<comment type="similarity">
    <text evidence="1">Belongs to the 'phage' integrase family.</text>
</comment>
<keyword evidence="4" id="KW-0233">DNA recombination</keyword>
<dbReference type="InterPro" id="IPR013762">
    <property type="entry name" value="Integrase-like_cat_sf"/>
</dbReference>
<dbReference type="Gene3D" id="1.10.443.10">
    <property type="entry name" value="Intergrase catalytic core"/>
    <property type="match status" value="1"/>
</dbReference>
<accession>A0A0W0ZJ88</accession>
<dbReference type="Pfam" id="PF13356">
    <property type="entry name" value="Arm-DNA-bind_3"/>
    <property type="match status" value="1"/>
</dbReference>
<comment type="caution">
    <text evidence="8">The sequence shown here is derived from an EMBL/GenBank/DDBJ whole genome shotgun (WGS) entry which is preliminary data.</text>
</comment>
<dbReference type="PATRIC" id="fig|947033.5.peg.2610"/>
<dbReference type="GO" id="GO:0006310">
    <property type="term" value="P:DNA recombination"/>
    <property type="evidence" value="ECO:0007669"/>
    <property type="project" value="UniProtKB-KW"/>
</dbReference>
<feature type="domain" description="Core-binding (CB)" evidence="7">
    <location>
        <begin position="99"/>
        <end position="180"/>
    </location>
</feature>
<dbReference type="InterPro" id="IPR050808">
    <property type="entry name" value="Phage_Integrase"/>
</dbReference>
<dbReference type="Pfam" id="PF00589">
    <property type="entry name" value="Phage_integrase"/>
    <property type="match status" value="1"/>
</dbReference>
<dbReference type="InterPro" id="IPR002104">
    <property type="entry name" value="Integrase_catalytic"/>
</dbReference>
<reference evidence="8 9" key="1">
    <citation type="submission" date="2015-11" db="EMBL/GenBank/DDBJ databases">
        <title>Genomic analysis of 38 Legionella species identifies large and diverse effector repertoires.</title>
        <authorList>
            <person name="Burstein D."/>
            <person name="Amaro F."/>
            <person name="Zusman T."/>
            <person name="Lifshitz Z."/>
            <person name="Cohen O."/>
            <person name="Gilbert J.A."/>
            <person name="Pupko T."/>
            <person name="Shuman H.A."/>
            <person name="Segal G."/>
        </authorList>
    </citation>
    <scope>NUCLEOTIDE SEQUENCE [LARGE SCALE GENOMIC DNA]</scope>
    <source>
        <strain evidence="8 9">IMVS3376</strain>
    </source>
</reference>
<dbReference type="InterPro" id="IPR038488">
    <property type="entry name" value="Integrase_DNA-bd_sf"/>
</dbReference>
<dbReference type="CDD" id="cd00801">
    <property type="entry name" value="INT_P4_C"/>
    <property type="match status" value="1"/>
</dbReference>
<dbReference type="PANTHER" id="PTHR30629">
    <property type="entry name" value="PROPHAGE INTEGRASE"/>
    <property type="match status" value="1"/>
</dbReference>
<proteinExistence type="inferred from homology"/>
<evidence type="ECO:0000313" key="8">
    <source>
        <dbReference type="EMBL" id="KTD69301.1"/>
    </source>
</evidence>
<gene>
    <name evidence="8" type="ORF">Lste_2459</name>
</gene>
<sequence>MAEKKDIVFRNAKPKEKAYKISAEKGLFMYVTPQGNKYWRMKYRFGGKEKLLALGVYDDVTLAKARVKRDEARKLLADDIDPGEHRKVMKQIADERSTNSFEVVAREWFVKYSSNWVKSHGDKIMQRFVRDIFPWIGNKPVTEVTPPVLLSVIRRIEERGALETAHRALSNCGQVFRYAIATGRAERDATQDLRGALPPVKTKHFAAQTDPKRFGELLKIFEDYQGSLIVRCALRLAPLVFVRPGELRHAKWEDIDFDTAQWSYIVTKTDTPHIVPLAIQAIAILKELHPLTGNSSFVFPSARSNARPMSDNAILAALRRLGISKEEATGHGFRATARTLLDEVLGVRPDIIEHQLAHAVRDPNGRAYNRTAHLPERKKMMQDWADYLYNLKK</sequence>
<dbReference type="InterPro" id="IPR011010">
    <property type="entry name" value="DNA_brk_join_enz"/>
</dbReference>
<keyword evidence="2" id="KW-0229">DNA integration</keyword>
<dbReference type="PROSITE" id="PS51900">
    <property type="entry name" value="CB"/>
    <property type="match status" value="1"/>
</dbReference>
<dbReference type="OrthoDB" id="9795573at2"/>
<dbReference type="Gene3D" id="1.10.150.130">
    <property type="match status" value="1"/>
</dbReference>
<dbReference type="Gene3D" id="3.30.160.390">
    <property type="entry name" value="Integrase, DNA-binding domain"/>
    <property type="match status" value="1"/>
</dbReference>
<dbReference type="GO" id="GO:0003677">
    <property type="term" value="F:DNA binding"/>
    <property type="evidence" value="ECO:0007669"/>
    <property type="project" value="UniProtKB-UniRule"/>
</dbReference>
<feature type="domain" description="Tyr recombinase" evidence="6">
    <location>
        <begin position="200"/>
        <end position="386"/>
    </location>
</feature>
<evidence type="ECO:0000256" key="2">
    <source>
        <dbReference type="ARBA" id="ARBA00022908"/>
    </source>
</evidence>
<evidence type="ECO:0000313" key="9">
    <source>
        <dbReference type="Proteomes" id="UP000054926"/>
    </source>
</evidence>
<protein>
    <submittedName>
        <fullName evidence="8">Integrase</fullName>
    </submittedName>
</protein>
<dbReference type="SUPFAM" id="SSF56349">
    <property type="entry name" value="DNA breaking-rejoining enzymes"/>
    <property type="match status" value="1"/>
</dbReference>
<dbReference type="Pfam" id="PF22022">
    <property type="entry name" value="Phage_int_M"/>
    <property type="match status" value="1"/>
</dbReference>
<evidence type="ECO:0000256" key="3">
    <source>
        <dbReference type="ARBA" id="ARBA00023125"/>
    </source>
</evidence>
<evidence type="ECO:0000259" key="7">
    <source>
        <dbReference type="PROSITE" id="PS51900"/>
    </source>
</evidence>
<evidence type="ECO:0000256" key="5">
    <source>
        <dbReference type="PROSITE-ProRule" id="PRU01248"/>
    </source>
</evidence>
<dbReference type="AlphaFoldDB" id="A0A0W0ZJ88"/>
<dbReference type="InterPro" id="IPR044068">
    <property type="entry name" value="CB"/>
</dbReference>
<evidence type="ECO:0000256" key="4">
    <source>
        <dbReference type="ARBA" id="ARBA00023172"/>
    </source>
</evidence>
<organism evidence="8 9">
    <name type="scientific">Legionella steelei</name>
    <dbReference type="NCBI Taxonomy" id="947033"/>
    <lineage>
        <taxon>Bacteria</taxon>
        <taxon>Pseudomonadati</taxon>
        <taxon>Pseudomonadota</taxon>
        <taxon>Gammaproteobacteria</taxon>
        <taxon>Legionellales</taxon>
        <taxon>Legionellaceae</taxon>
        <taxon>Legionella</taxon>
    </lineage>
</organism>
<dbReference type="InterPro" id="IPR010998">
    <property type="entry name" value="Integrase_recombinase_N"/>
</dbReference>
<evidence type="ECO:0000256" key="1">
    <source>
        <dbReference type="ARBA" id="ARBA00008857"/>
    </source>
</evidence>
<dbReference type="EMBL" id="LNYY01000019">
    <property type="protein sequence ID" value="KTD69301.1"/>
    <property type="molecule type" value="Genomic_DNA"/>
</dbReference>
<dbReference type="RefSeq" id="WP_058511251.1">
    <property type="nucleotide sequence ID" value="NZ_LNYY01000019.1"/>
</dbReference>
<dbReference type="Proteomes" id="UP000054926">
    <property type="component" value="Unassembled WGS sequence"/>
</dbReference>
<keyword evidence="3 5" id="KW-0238">DNA-binding</keyword>
<dbReference type="PANTHER" id="PTHR30629:SF2">
    <property type="entry name" value="PROPHAGE INTEGRASE INTS-RELATED"/>
    <property type="match status" value="1"/>
</dbReference>
<dbReference type="InterPro" id="IPR025166">
    <property type="entry name" value="Integrase_DNA_bind_dom"/>
</dbReference>
<dbReference type="PROSITE" id="PS51898">
    <property type="entry name" value="TYR_RECOMBINASE"/>
    <property type="match status" value="1"/>
</dbReference>
<evidence type="ECO:0000259" key="6">
    <source>
        <dbReference type="PROSITE" id="PS51898"/>
    </source>
</evidence>
<dbReference type="InterPro" id="IPR053876">
    <property type="entry name" value="Phage_int_M"/>
</dbReference>
<dbReference type="STRING" id="947033.Lste_2459"/>
<name>A0A0W0ZJ88_9GAMM</name>
<dbReference type="GO" id="GO:0015074">
    <property type="term" value="P:DNA integration"/>
    <property type="evidence" value="ECO:0007669"/>
    <property type="project" value="UniProtKB-KW"/>
</dbReference>
<keyword evidence="9" id="KW-1185">Reference proteome</keyword>